<dbReference type="Gene3D" id="3.40.50.80">
    <property type="entry name" value="Nucleotide-binding domain of ferredoxin-NADP reductase (FNR) module"/>
    <property type="match status" value="1"/>
</dbReference>
<dbReference type="PROSITE" id="PS51384">
    <property type="entry name" value="FAD_FR"/>
    <property type="match status" value="1"/>
</dbReference>
<dbReference type="InterPro" id="IPR013113">
    <property type="entry name" value="SIP_FAD-bd"/>
</dbReference>
<dbReference type="Proteomes" id="UP001143347">
    <property type="component" value="Unassembled WGS sequence"/>
</dbReference>
<reference evidence="2" key="1">
    <citation type="submission" date="2022-10" db="EMBL/GenBank/DDBJ databases">
        <title>WGS of marine actinomycetes from Thailand.</title>
        <authorList>
            <person name="Thawai C."/>
        </authorList>
    </citation>
    <scope>NUCLEOTIDE SEQUENCE</scope>
    <source>
        <strain evidence="2">SW21</strain>
    </source>
</reference>
<proteinExistence type="predicted"/>
<dbReference type="GO" id="GO:0016491">
    <property type="term" value="F:oxidoreductase activity"/>
    <property type="evidence" value="ECO:0007669"/>
    <property type="project" value="InterPro"/>
</dbReference>
<dbReference type="AlphaFoldDB" id="A0A9X3D514"/>
<dbReference type="Gene3D" id="2.40.30.10">
    <property type="entry name" value="Translation factors"/>
    <property type="match status" value="1"/>
</dbReference>
<keyword evidence="3" id="KW-1185">Reference proteome</keyword>
<name>A0A9X3D514_9ACTN</name>
<dbReference type="CDD" id="cd06193">
    <property type="entry name" value="siderophore_interacting"/>
    <property type="match status" value="1"/>
</dbReference>
<comment type="caution">
    <text evidence="2">The sequence shown here is derived from an EMBL/GenBank/DDBJ whole genome shotgun (WGS) entry which is preliminary data.</text>
</comment>
<dbReference type="InterPro" id="IPR017938">
    <property type="entry name" value="Riboflavin_synthase-like_b-brl"/>
</dbReference>
<sequence>MAEQTKSKSRGWQGAVLKLMGADDYELTVTSNEPVTDDYIRLGFTGGGLLADRPVHPTMWLRIWFENKHGKLHQRAYTLVDPDPATDSFSLEFAIHDGAATRWAQSARPGDTISSTFMGSKFAIGDPAPKGWLIAGDTAALPAINSLLDAISASSNPSVPATIWFEYVHESDTSLPLRLRDQDTINWIKRDGTALTDAVRDAAFDATDHHGFVALDMKSTRAVSGLFKNDYKLGKANVKAQAYWRENGPAS</sequence>
<dbReference type="PANTHER" id="PTHR30157">
    <property type="entry name" value="FERRIC REDUCTASE, NADPH-DEPENDENT"/>
    <property type="match status" value="1"/>
</dbReference>
<evidence type="ECO:0000313" key="2">
    <source>
        <dbReference type="EMBL" id="MCX2963757.1"/>
    </source>
</evidence>
<organism evidence="2 3">
    <name type="scientific">Gordonia aquimaris</name>
    <dbReference type="NCBI Taxonomy" id="2984863"/>
    <lineage>
        <taxon>Bacteria</taxon>
        <taxon>Bacillati</taxon>
        <taxon>Actinomycetota</taxon>
        <taxon>Actinomycetes</taxon>
        <taxon>Mycobacteriales</taxon>
        <taxon>Gordoniaceae</taxon>
        <taxon>Gordonia</taxon>
    </lineage>
</organism>
<dbReference type="Pfam" id="PF04954">
    <property type="entry name" value="SIP"/>
    <property type="match status" value="1"/>
</dbReference>
<dbReference type="PANTHER" id="PTHR30157:SF0">
    <property type="entry name" value="NADPH-DEPENDENT FERRIC-CHELATE REDUCTASE"/>
    <property type="match status" value="1"/>
</dbReference>
<dbReference type="InterPro" id="IPR039374">
    <property type="entry name" value="SIP_fam"/>
</dbReference>
<evidence type="ECO:0000259" key="1">
    <source>
        <dbReference type="PROSITE" id="PS51384"/>
    </source>
</evidence>
<protein>
    <submittedName>
        <fullName evidence="2">Siderophore-interacting protein</fullName>
    </submittedName>
</protein>
<gene>
    <name evidence="2" type="ORF">OSB52_06575</name>
</gene>
<dbReference type="InterPro" id="IPR007037">
    <property type="entry name" value="SIP_rossman_dom"/>
</dbReference>
<dbReference type="RefSeq" id="WP_266060839.1">
    <property type="nucleotide sequence ID" value="NZ_JAPKFM010000004.1"/>
</dbReference>
<dbReference type="SUPFAM" id="SSF63380">
    <property type="entry name" value="Riboflavin synthase domain-like"/>
    <property type="match status" value="1"/>
</dbReference>
<accession>A0A9X3D514</accession>
<dbReference type="Pfam" id="PF08021">
    <property type="entry name" value="FAD_binding_9"/>
    <property type="match status" value="1"/>
</dbReference>
<evidence type="ECO:0000313" key="3">
    <source>
        <dbReference type="Proteomes" id="UP001143347"/>
    </source>
</evidence>
<dbReference type="EMBL" id="JAPKFM010000004">
    <property type="protein sequence ID" value="MCX2963757.1"/>
    <property type="molecule type" value="Genomic_DNA"/>
</dbReference>
<feature type="domain" description="FAD-binding FR-type" evidence="1">
    <location>
        <begin position="22"/>
        <end position="134"/>
    </location>
</feature>
<dbReference type="InterPro" id="IPR017927">
    <property type="entry name" value="FAD-bd_FR_type"/>
</dbReference>
<dbReference type="InterPro" id="IPR039261">
    <property type="entry name" value="FNR_nucleotide-bd"/>
</dbReference>